<dbReference type="GO" id="GO:0003676">
    <property type="term" value="F:nucleic acid binding"/>
    <property type="evidence" value="ECO:0007669"/>
    <property type="project" value="InterPro"/>
</dbReference>
<dbReference type="PANTHER" id="PTHR46889">
    <property type="entry name" value="TRANSPOSASE INSF FOR INSERTION SEQUENCE IS3B-RELATED"/>
    <property type="match status" value="1"/>
</dbReference>
<dbReference type="InterPro" id="IPR012337">
    <property type="entry name" value="RNaseH-like_sf"/>
</dbReference>
<keyword evidence="4" id="KW-1185">Reference proteome</keyword>
<gene>
    <name evidence="3" type="ORF">SAMN05444515_1332</name>
</gene>
<dbReference type="InterPro" id="IPR009057">
    <property type="entry name" value="Homeodomain-like_sf"/>
</dbReference>
<protein>
    <submittedName>
        <fullName evidence="3">Transposase InsO and inactivated derivatives</fullName>
    </submittedName>
</protein>
<dbReference type="InterPro" id="IPR048020">
    <property type="entry name" value="Transpos_IS3"/>
</dbReference>
<dbReference type="EMBL" id="FOAA01000033">
    <property type="protein sequence ID" value="SEL65152.1"/>
    <property type="molecule type" value="Genomic_DNA"/>
</dbReference>
<dbReference type="InterPro" id="IPR001584">
    <property type="entry name" value="Integrase_cat-core"/>
</dbReference>
<evidence type="ECO:0000313" key="3">
    <source>
        <dbReference type="EMBL" id="SEL65152.1"/>
    </source>
</evidence>
<sequence length="350" mass="39632">MTSALDRQQAVELVNEAHAAGARLKSACAELGIGLNTYRRWAAGGHDKRPDAVRPKPAKALSDAERQAVLDVCHQPEFASLPPAQIVARLADQGTYLASESTFYRILHDANEQHHRGRMAPPRQSGPPPRHRADGPLQTWTWDVTYLPTAVRGQFYYLYMIIDIYSRKIVDSEVFASENANNSSILIRRAVLREQCCHAPPKLHADNGGAMKGATLLATLQKLEINPSFSRPRVSNDNAFSEAMFRTCKYRPDYPTKGFESLEAAREWVHHFVQWYNHEHRHSGIRYVTPDERHRGLDHDILARRHQLYQAARAANPERWSGDTRNWTPVGPVWLNPEIQNDPRASLEAA</sequence>
<dbReference type="AlphaFoldDB" id="A0A1H7RY46"/>
<dbReference type="SUPFAM" id="SSF46689">
    <property type="entry name" value="Homeodomain-like"/>
    <property type="match status" value="1"/>
</dbReference>
<dbReference type="Proteomes" id="UP000199256">
    <property type="component" value="Unassembled WGS sequence"/>
</dbReference>
<dbReference type="SUPFAM" id="SSF53098">
    <property type="entry name" value="Ribonuclease H-like"/>
    <property type="match status" value="1"/>
</dbReference>
<dbReference type="Pfam" id="PF13683">
    <property type="entry name" value="rve_3"/>
    <property type="match status" value="1"/>
</dbReference>
<evidence type="ECO:0000259" key="2">
    <source>
        <dbReference type="PROSITE" id="PS50994"/>
    </source>
</evidence>
<dbReference type="Gene3D" id="3.30.420.10">
    <property type="entry name" value="Ribonuclease H-like superfamily/Ribonuclease H"/>
    <property type="match status" value="1"/>
</dbReference>
<evidence type="ECO:0000313" key="4">
    <source>
        <dbReference type="Proteomes" id="UP000199256"/>
    </source>
</evidence>
<dbReference type="STRING" id="1396821.SAMN05444515_1332"/>
<dbReference type="GO" id="GO:0015074">
    <property type="term" value="P:DNA integration"/>
    <property type="evidence" value="ECO:0007669"/>
    <property type="project" value="InterPro"/>
</dbReference>
<dbReference type="InterPro" id="IPR036397">
    <property type="entry name" value="RNaseH_sf"/>
</dbReference>
<dbReference type="PROSITE" id="PS50994">
    <property type="entry name" value="INTEGRASE"/>
    <property type="match status" value="1"/>
</dbReference>
<feature type="domain" description="Integrase catalytic" evidence="2">
    <location>
        <begin position="132"/>
        <end position="298"/>
    </location>
</feature>
<accession>A0A1H7RY46</accession>
<dbReference type="Pfam" id="PF13565">
    <property type="entry name" value="HTH_32"/>
    <property type="match status" value="1"/>
</dbReference>
<name>A0A1H7RY46_9GAMM</name>
<organism evidence="3 4">
    <name type="scientific">Ectothiorhodospira marina</name>
    <dbReference type="NCBI Taxonomy" id="1396821"/>
    <lineage>
        <taxon>Bacteria</taxon>
        <taxon>Pseudomonadati</taxon>
        <taxon>Pseudomonadota</taxon>
        <taxon>Gammaproteobacteria</taxon>
        <taxon>Chromatiales</taxon>
        <taxon>Ectothiorhodospiraceae</taxon>
        <taxon>Ectothiorhodospira</taxon>
    </lineage>
</organism>
<proteinExistence type="predicted"/>
<dbReference type="NCBIfam" id="NF033516">
    <property type="entry name" value="transpos_IS3"/>
    <property type="match status" value="1"/>
</dbReference>
<feature type="region of interest" description="Disordered" evidence="1">
    <location>
        <begin position="111"/>
        <end position="133"/>
    </location>
</feature>
<evidence type="ECO:0000256" key="1">
    <source>
        <dbReference type="SAM" id="MobiDB-lite"/>
    </source>
</evidence>
<dbReference type="InterPro" id="IPR050900">
    <property type="entry name" value="Transposase_IS3/IS150/IS904"/>
</dbReference>
<reference evidence="4" key="1">
    <citation type="submission" date="2016-10" db="EMBL/GenBank/DDBJ databases">
        <authorList>
            <person name="Varghese N."/>
            <person name="Submissions S."/>
        </authorList>
    </citation>
    <scope>NUCLEOTIDE SEQUENCE [LARGE SCALE GENOMIC DNA]</scope>
    <source>
        <strain evidence="4">DSM 241</strain>
    </source>
</reference>
<dbReference type="PANTHER" id="PTHR46889:SF4">
    <property type="entry name" value="TRANSPOSASE INSO FOR INSERTION SEQUENCE ELEMENT IS911B-RELATED"/>
    <property type="match status" value="1"/>
</dbReference>